<dbReference type="KEGG" id="nwl:NWFMUON74_17920"/>
<feature type="region of interest" description="Disordered" evidence="1">
    <location>
        <begin position="152"/>
        <end position="394"/>
    </location>
</feature>
<feature type="compositionally biased region" description="Basic and acidic residues" evidence="1">
    <location>
        <begin position="215"/>
        <end position="235"/>
    </location>
</feature>
<gene>
    <name evidence="2" type="ORF">NWFMUON74_17920</name>
</gene>
<dbReference type="EMBL" id="AP023396">
    <property type="protein sequence ID" value="BCK54020.1"/>
    <property type="molecule type" value="Genomic_DNA"/>
</dbReference>
<sequence>MARARRLNSSVAAGGRRLAIRVVRALGETFDNVDDGSDPPRGVCWRECVVSGAMWVDPEALRVRGAAFREVGEEVRQAVSQLRAVVSAQGRWWGDDESGAAFGQTYAPDVEKAIAALHELAAALQGFGAQVSGVSDRVATVDRALGQQIQNTTAASHFDRPWSSADRVPGASGNQSAAATPVLTPDDPAGPSSAVADQGSPVDSGGMDRVPVDGGRSDPVAHRDRSAPAEEKSDSAGESPGAARANQADGPTDLDEAEGGGVGPTRSDQPAWARGRGPEAGARSAGGQPAGQGGPGSAPDRNTGAAPGGPRAAARPPAVAAAGDRTPPGTPWSGNPDPSAPPPGRPSAPARRDDGKPVADNRSTSPRNPSEGRPRPVAAGSTAGPRPGSGPARIARGLADRHGVVVSGFDKPGLDEAVVGEFLAAVDDVLTRYPVIDLRSVGCGEVDGDSPVRVGQLERDPAGEHSPSEWAVVLDGELAANPDALAEILRRQCRPGAAVPGTESRAVYAVTVREFGRAIDRAGDRRARGVAQRTLIAEYLSGGAADEMSFGQVVAGYRRWRDQLSGSGFDRGVLAPADALADAFTDVMLNDGKASEPAKTLCRLLIDTAEAAARPRAASEGGHR</sequence>
<accession>A0A7G1KGC0</accession>
<proteinExistence type="predicted"/>
<reference evidence="2 3" key="1">
    <citation type="submission" date="2020-08" db="EMBL/GenBank/DDBJ databases">
        <title>Genome Sequencing of Nocardia wallacei strain FMUON74 and assembly.</title>
        <authorList>
            <person name="Toyokawa M."/>
            <person name="Uesaka K."/>
        </authorList>
    </citation>
    <scope>NUCLEOTIDE SEQUENCE [LARGE SCALE GENOMIC DNA]</scope>
    <source>
        <strain evidence="2 3">FMUON74</strain>
    </source>
</reference>
<protein>
    <recommendedName>
        <fullName evidence="4">WXG100 family type VII secretion target</fullName>
    </recommendedName>
</protein>
<evidence type="ECO:0000256" key="1">
    <source>
        <dbReference type="SAM" id="MobiDB-lite"/>
    </source>
</evidence>
<feature type="compositionally biased region" description="Low complexity" evidence="1">
    <location>
        <begin position="304"/>
        <end position="323"/>
    </location>
</feature>
<keyword evidence="3" id="KW-1185">Reference proteome</keyword>
<organism evidence="2 3">
    <name type="scientific">Nocardia wallacei</name>
    <dbReference type="NCBI Taxonomy" id="480035"/>
    <lineage>
        <taxon>Bacteria</taxon>
        <taxon>Bacillati</taxon>
        <taxon>Actinomycetota</taxon>
        <taxon>Actinomycetes</taxon>
        <taxon>Mycobacteriales</taxon>
        <taxon>Nocardiaceae</taxon>
        <taxon>Nocardia</taxon>
    </lineage>
</organism>
<dbReference type="AlphaFoldDB" id="A0A7G1KGC0"/>
<dbReference type="Proteomes" id="UP000516173">
    <property type="component" value="Chromosome"/>
</dbReference>
<evidence type="ECO:0008006" key="4">
    <source>
        <dbReference type="Google" id="ProtNLM"/>
    </source>
</evidence>
<feature type="compositionally biased region" description="Basic and acidic residues" evidence="1">
    <location>
        <begin position="350"/>
        <end position="359"/>
    </location>
</feature>
<evidence type="ECO:0000313" key="2">
    <source>
        <dbReference type="EMBL" id="BCK54020.1"/>
    </source>
</evidence>
<dbReference type="Gene3D" id="1.10.287.1060">
    <property type="entry name" value="ESAT-6-like"/>
    <property type="match status" value="1"/>
</dbReference>
<evidence type="ECO:0000313" key="3">
    <source>
        <dbReference type="Proteomes" id="UP000516173"/>
    </source>
</evidence>
<name>A0A7G1KGC0_9NOCA</name>